<comment type="subcellular location">
    <subcellularLocation>
        <location evidence="2">Cell membrane</location>
        <topology evidence="2">Multi-pass membrane protein</topology>
    </subcellularLocation>
</comment>
<evidence type="ECO:0000256" key="2">
    <source>
        <dbReference type="ARBA" id="ARBA00004651"/>
    </source>
</evidence>
<keyword evidence="7 14" id="KW-0812">Transmembrane</keyword>
<dbReference type="InterPro" id="IPR003660">
    <property type="entry name" value="HAMP_dom"/>
</dbReference>
<evidence type="ECO:0000256" key="6">
    <source>
        <dbReference type="ARBA" id="ARBA00022679"/>
    </source>
</evidence>
<evidence type="ECO:0000313" key="18">
    <source>
        <dbReference type="Proteomes" id="UP000326671"/>
    </source>
</evidence>
<keyword evidence="10" id="KW-0067">ATP-binding</keyword>
<evidence type="ECO:0000256" key="10">
    <source>
        <dbReference type="ARBA" id="ARBA00022840"/>
    </source>
</evidence>
<sequence length="451" mass="51816">MRLRTRIQLSMTVVLMVLIMANTSIYFIFKNSVITSEMNRLTNKTVNTLKELNTHSNLAMEQVLQAYLISNGMIRVVNSSHKPIIQVTTNNDYFNIPSKYDDDQFEEVVQYKDSMYVVVSIPTINENGAIVNLQVVENVDALFGNINELKWVFTYTTMIVIIIFSLTSRFLGRMISFPIKRLTQTMNVIEKDGSFEKILIAHHTKDELSEMAMTFNRMITRLEKSYLKQEQFVSDASHELKTPLTVIDSYVKILKRWGKERPDILEEAIDSIGAESSRMKYLTEQLLLLAKAEECIENEKYKVNIVPIVEKTIHRLQQAFKHEIYLKSEQREIHTYIHEPSFVQVLVILLDNAKKYSDDDIKVEIKEWEESVSIMVMDKGAGIPFEAQAHVFDRLYRVDKTRSRKTGGSGLGLSIAKRIVEQHDGYINLESVEGHGATFTVTLPKNGGVTR</sequence>
<comment type="caution">
    <text evidence="17">The sequence shown here is derived from an EMBL/GenBank/DDBJ whole genome shotgun (WGS) entry which is preliminary data.</text>
</comment>
<accession>A0A5J5I2Y6</accession>
<dbReference type="OrthoDB" id="9786919at2"/>
<evidence type="ECO:0000259" key="15">
    <source>
        <dbReference type="PROSITE" id="PS50109"/>
    </source>
</evidence>
<evidence type="ECO:0000256" key="9">
    <source>
        <dbReference type="ARBA" id="ARBA00022777"/>
    </source>
</evidence>
<feature type="domain" description="HAMP" evidence="16">
    <location>
        <begin position="173"/>
        <end position="227"/>
    </location>
</feature>
<gene>
    <name evidence="17" type="ORF">F4V44_02405</name>
</gene>
<keyword evidence="8" id="KW-0547">Nucleotide-binding</keyword>
<keyword evidence="12" id="KW-0902">Two-component regulatory system</keyword>
<keyword evidence="4" id="KW-1003">Cell membrane</keyword>
<dbReference type="Gene3D" id="1.10.287.130">
    <property type="match status" value="1"/>
</dbReference>
<comment type="catalytic activity">
    <reaction evidence="1">
        <text>ATP + protein L-histidine = ADP + protein N-phospho-L-histidine.</text>
        <dbReference type="EC" id="2.7.13.3"/>
    </reaction>
</comment>
<keyword evidence="6" id="KW-0808">Transferase</keyword>
<dbReference type="Gene3D" id="6.10.340.10">
    <property type="match status" value="1"/>
</dbReference>
<protein>
    <recommendedName>
        <fullName evidence="3">histidine kinase</fullName>
        <ecNumber evidence="3">2.7.13.3</ecNumber>
    </recommendedName>
</protein>
<dbReference type="PANTHER" id="PTHR45436">
    <property type="entry name" value="SENSOR HISTIDINE KINASE YKOH"/>
    <property type="match status" value="1"/>
</dbReference>
<keyword evidence="5" id="KW-0597">Phosphoprotein</keyword>
<organism evidence="17 18">
    <name type="scientific">Niallia endozanthoxylica</name>
    <dbReference type="NCBI Taxonomy" id="2036016"/>
    <lineage>
        <taxon>Bacteria</taxon>
        <taxon>Bacillati</taxon>
        <taxon>Bacillota</taxon>
        <taxon>Bacilli</taxon>
        <taxon>Bacillales</taxon>
        <taxon>Bacillaceae</taxon>
        <taxon>Niallia</taxon>
    </lineage>
</organism>
<dbReference type="SUPFAM" id="SSF55874">
    <property type="entry name" value="ATPase domain of HSP90 chaperone/DNA topoisomerase II/histidine kinase"/>
    <property type="match status" value="1"/>
</dbReference>
<dbReference type="InterPro" id="IPR003594">
    <property type="entry name" value="HATPase_dom"/>
</dbReference>
<dbReference type="GO" id="GO:0005886">
    <property type="term" value="C:plasma membrane"/>
    <property type="evidence" value="ECO:0007669"/>
    <property type="project" value="UniProtKB-SubCell"/>
</dbReference>
<dbReference type="EC" id="2.7.13.3" evidence="3"/>
<evidence type="ECO:0000259" key="16">
    <source>
        <dbReference type="PROSITE" id="PS50885"/>
    </source>
</evidence>
<name>A0A5J5I2Y6_9BACI</name>
<dbReference type="SUPFAM" id="SSF47384">
    <property type="entry name" value="Homodimeric domain of signal transducing histidine kinase"/>
    <property type="match status" value="1"/>
</dbReference>
<dbReference type="AlphaFoldDB" id="A0A5J5I2Y6"/>
<evidence type="ECO:0000256" key="12">
    <source>
        <dbReference type="ARBA" id="ARBA00023012"/>
    </source>
</evidence>
<dbReference type="InterPro" id="IPR004358">
    <property type="entry name" value="Sig_transdc_His_kin-like_C"/>
</dbReference>
<dbReference type="SMART" id="SM00388">
    <property type="entry name" value="HisKA"/>
    <property type="match status" value="1"/>
</dbReference>
<evidence type="ECO:0000256" key="13">
    <source>
        <dbReference type="ARBA" id="ARBA00023136"/>
    </source>
</evidence>
<dbReference type="FunFam" id="1.10.287.130:FF:000001">
    <property type="entry name" value="Two-component sensor histidine kinase"/>
    <property type="match status" value="1"/>
</dbReference>
<evidence type="ECO:0000256" key="14">
    <source>
        <dbReference type="SAM" id="Phobius"/>
    </source>
</evidence>
<evidence type="ECO:0000256" key="11">
    <source>
        <dbReference type="ARBA" id="ARBA00022989"/>
    </source>
</evidence>
<dbReference type="CDD" id="cd06225">
    <property type="entry name" value="HAMP"/>
    <property type="match status" value="1"/>
</dbReference>
<feature type="domain" description="Histidine kinase" evidence="15">
    <location>
        <begin position="235"/>
        <end position="447"/>
    </location>
</feature>
<dbReference type="GO" id="GO:0005524">
    <property type="term" value="F:ATP binding"/>
    <property type="evidence" value="ECO:0007669"/>
    <property type="project" value="UniProtKB-KW"/>
</dbReference>
<dbReference type="InterPro" id="IPR036097">
    <property type="entry name" value="HisK_dim/P_sf"/>
</dbReference>
<dbReference type="CDD" id="cd00082">
    <property type="entry name" value="HisKA"/>
    <property type="match status" value="1"/>
</dbReference>
<dbReference type="GO" id="GO:0000155">
    <property type="term" value="F:phosphorelay sensor kinase activity"/>
    <property type="evidence" value="ECO:0007669"/>
    <property type="project" value="InterPro"/>
</dbReference>
<evidence type="ECO:0000256" key="3">
    <source>
        <dbReference type="ARBA" id="ARBA00012438"/>
    </source>
</evidence>
<keyword evidence="13 14" id="KW-0472">Membrane</keyword>
<dbReference type="SUPFAM" id="SSF158472">
    <property type="entry name" value="HAMP domain-like"/>
    <property type="match status" value="1"/>
</dbReference>
<dbReference type="Proteomes" id="UP000326671">
    <property type="component" value="Unassembled WGS sequence"/>
</dbReference>
<dbReference type="SMART" id="SM00387">
    <property type="entry name" value="HATPase_c"/>
    <property type="match status" value="1"/>
</dbReference>
<dbReference type="InterPro" id="IPR036890">
    <property type="entry name" value="HATPase_C_sf"/>
</dbReference>
<keyword evidence="9 17" id="KW-0418">Kinase</keyword>
<dbReference type="InterPro" id="IPR003661">
    <property type="entry name" value="HisK_dim/P_dom"/>
</dbReference>
<dbReference type="PROSITE" id="PS50109">
    <property type="entry name" value="HIS_KIN"/>
    <property type="match status" value="1"/>
</dbReference>
<dbReference type="SMART" id="SM00304">
    <property type="entry name" value="HAMP"/>
    <property type="match status" value="1"/>
</dbReference>
<dbReference type="EMBL" id="VYKL01000006">
    <property type="protein sequence ID" value="KAA9030662.1"/>
    <property type="molecule type" value="Genomic_DNA"/>
</dbReference>
<feature type="transmembrane region" description="Helical" evidence="14">
    <location>
        <begin position="152"/>
        <end position="172"/>
    </location>
</feature>
<feature type="transmembrane region" description="Helical" evidence="14">
    <location>
        <begin position="7"/>
        <end position="29"/>
    </location>
</feature>
<evidence type="ECO:0000313" key="17">
    <source>
        <dbReference type="EMBL" id="KAA9030662.1"/>
    </source>
</evidence>
<keyword evidence="18" id="KW-1185">Reference proteome</keyword>
<dbReference type="Pfam" id="PF00512">
    <property type="entry name" value="HisKA"/>
    <property type="match status" value="1"/>
</dbReference>
<dbReference type="PANTHER" id="PTHR45436:SF5">
    <property type="entry name" value="SENSOR HISTIDINE KINASE TRCS"/>
    <property type="match status" value="1"/>
</dbReference>
<evidence type="ECO:0000256" key="7">
    <source>
        <dbReference type="ARBA" id="ARBA00022692"/>
    </source>
</evidence>
<dbReference type="PROSITE" id="PS50885">
    <property type="entry name" value="HAMP"/>
    <property type="match status" value="1"/>
</dbReference>
<dbReference type="InterPro" id="IPR050428">
    <property type="entry name" value="TCS_sensor_his_kinase"/>
</dbReference>
<evidence type="ECO:0000256" key="8">
    <source>
        <dbReference type="ARBA" id="ARBA00022741"/>
    </source>
</evidence>
<dbReference type="FunFam" id="3.30.565.10:FF:000006">
    <property type="entry name" value="Sensor histidine kinase WalK"/>
    <property type="match status" value="1"/>
</dbReference>
<evidence type="ECO:0000256" key="5">
    <source>
        <dbReference type="ARBA" id="ARBA00022553"/>
    </source>
</evidence>
<evidence type="ECO:0000256" key="1">
    <source>
        <dbReference type="ARBA" id="ARBA00000085"/>
    </source>
</evidence>
<reference evidence="17 18" key="1">
    <citation type="submission" date="2019-09" db="EMBL/GenBank/DDBJ databases">
        <title>Whole genome sequences of isolates from the Mars Exploration Rovers.</title>
        <authorList>
            <person name="Seuylemezian A."/>
            <person name="Vaishampayan P."/>
        </authorList>
    </citation>
    <scope>NUCLEOTIDE SEQUENCE [LARGE SCALE GENOMIC DNA]</scope>
    <source>
        <strain evidence="17 18">MER_TA_151</strain>
    </source>
</reference>
<dbReference type="RefSeq" id="WP_150438390.1">
    <property type="nucleotide sequence ID" value="NZ_VYKL01000006.1"/>
</dbReference>
<dbReference type="PRINTS" id="PR00344">
    <property type="entry name" value="BCTRLSENSOR"/>
</dbReference>
<dbReference type="Pfam" id="PF00672">
    <property type="entry name" value="HAMP"/>
    <property type="match status" value="1"/>
</dbReference>
<evidence type="ECO:0000256" key="4">
    <source>
        <dbReference type="ARBA" id="ARBA00022475"/>
    </source>
</evidence>
<dbReference type="InterPro" id="IPR005467">
    <property type="entry name" value="His_kinase_dom"/>
</dbReference>
<keyword evidence="11 14" id="KW-1133">Transmembrane helix</keyword>
<proteinExistence type="predicted"/>
<dbReference type="Pfam" id="PF02518">
    <property type="entry name" value="HATPase_c"/>
    <property type="match status" value="1"/>
</dbReference>
<dbReference type="Gene3D" id="3.30.565.10">
    <property type="entry name" value="Histidine kinase-like ATPase, C-terminal domain"/>
    <property type="match status" value="1"/>
</dbReference>